<reference evidence="2 3" key="1">
    <citation type="journal article" date="2011" name="Nat. Biotechnol.">
        <title>Comparative genomic analysis of the thermophilic biomass-degrading fungi Myceliophthora thermophila and Thielavia terrestris.</title>
        <authorList>
            <person name="Berka R.M."/>
            <person name="Grigoriev I.V."/>
            <person name="Otillar R."/>
            <person name="Salamov A."/>
            <person name="Grimwood J."/>
            <person name="Reid I."/>
            <person name="Ishmael N."/>
            <person name="John T."/>
            <person name="Darmond C."/>
            <person name="Moisan M.-C."/>
            <person name="Henrissat B."/>
            <person name="Coutinho P.M."/>
            <person name="Lombard V."/>
            <person name="Natvig D.O."/>
            <person name="Lindquist E."/>
            <person name="Schmutz J."/>
            <person name="Lucas S."/>
            <person name="Harris P."/>
            <person name="Powlowski J."/>
            <person name="Bellemare A."/>
            <person name="Taylor D."/>
            <person name="Butler G."/>
            <person name="de Vries R.P."/>
            <person name="Allijn I.E."/>
            <person name="van den Brink J."/>
            <person name="Ushinsky S."/>
            <person name="Storms R."/>
            <person name="Powell A.J."/>
            <person name="Paulsen I.T."/>
            <person name="Elbourne L.D.H."/>
            <person name="Baker S.E."/>
            <person name="Magnuson J."/>
            <person name="LaBoissiere S."/>
            <person name="Clutterbuck A.J."/>
            <person name="Martinez D."/>
            <person name="Wogulis M."/>
            <person name="de Leon A.L."/>
            <person name="Rey M.W."/>
            <person name="Tsang A."/>
        </authorList>
    </citation>
    <scope>NUCLEOTIDE SEQUENCE [LARGE SCALE GENOMIC DNA]</scope>
    <source>
        <strain evidence="3">ATCC 42464 / BCRC 31852 / DSM 1799</strain>
    </source>
</reference>
<dbReference type="KEGG" id="mtm:MYCTH_2124971"/>
<dbReference type="VEuPathDB" id="FungiDB:MYCTH_2124971"/>
<evidence type="ECO:0000256" key="1">
    <source>
        <dbReference type="SAM" id="MobiDB-lite"/>
    </source>
</evidence>
<evidence type="ECO:0000313" key="2">
    <source>
        <dbReference type="EMBL" id="AEO56000.1"/>
    </source>
</evidence>
<protein>
    <submittedName>
        <fullName evidence="2">Uncharacterized protein</fullName>
    </submittedName>
</protein>
<sequence>MSSRVVPIHGLDPEEKVEATLVWDGRSSPDFERDVCLGDLIHDFPTSIPYPRALWAPAHRALAHLPGLLRRAAIFLLPSFIQPLTASAPACSRGRATFAGDPRFLRNVRESPTTEPAADRHDDGAAGAGVGGQRVPVRARLGLAALWGPGGGGGEAMDVHLWTVPVEFRCSMVLFLTLLGTARLRRGWRFVVIGASVAFAYLSQRWELVLFYAGMVLAEMDVARSAHGHLGVRRILAGCRWPRRELCEVAGGEMFDL</sequence>
<dbReference type="RefSeq" id="XP_003661245.1">
    <property type="nucleotide sequence ID" value="XM_003661197.1"/>
</dbReference>
<dbReference type="GeneID" id="11511924"/>
<dbReference type="EMBL" id="CP003003">
    <property type="protein sequence ID" value="AEO56000.1"/>
    <property type="molecule type" value="Genomic_DNA"/>
</dbReference>
<dbReference type="AlphaFoldDB" id="G2Q789"/>
<feature type="region of interest" description="Disordered" evidence="1">
    <location>
        <begin position="110"/>
        <end position="131"/>
    </location>
</feature>
<accession>G2Q789</accession>
<organism evidence="2 3">
    <name type="scientific">Thermothelomyces thermophilus (strain ATCC 42464 / BCRC 31852 / DSM 1799)</name>
    <name type="common">Sporotrichum thermophile</name>
    <dbReference type="NCBI Taxonomy" id="573729"/>
    <lineage>
        <taxon>Eukaryota</taxon>
        <taxon>Fungi</taxon>
        <taxon>Dikarya</taxon>
        <taxon>Ascomycota</taxon>
        <taxon>Pezizomycotina</taxon>
        <taxon>Sordariomycetes</taxon>
        <taxon>Sordariomycetidae</taxon>
        <taxon>Sordariales</taxon>
        <taxon>Chaetomiaceae</taxon>
        <taxon>Thermothelomyces</taxon>
    </lineage>
</organism>
<gene>
    <name evidence="2" type="ORF">MYCTH_2124971</name>
</gene>
<dbReference type="STRING" id="573729.G2Q789"/>
<evidence type="ECO:0000313" key="3">
    <source>
        <dbReference type="Proteomes" id="UP000007322"/>
    </source>
</evidence>
<dbReference type="Proteomes" id="UP000007322">
    <property type="component" value="Chromosome 2"/>
</dbReference>
<proteinExistence type="predicted"/>
<dbReference type="HOGENOM" id="CLU_1082524_0_0_1"/>
<dbReference type="OrthoDB" id="5819582at2759"/>
<keyword evidence="3" id="KW-1185">Reference proteome</keyword>
<name>G2Q789_THET4</name>
<dbReference type="InParanoid" id="G2Q789"/>